<organism evidence="1 2">
    <name type="scientific">Canna indica</name>
    <name type="common">Indian-shot</name>
    <dbReference type="NCBI Taxonomy" id="4628"/>
    <lineage>
        <taxon>Eukaryota</taxon>
        <taxon>Viridiplantae</taxon>
        <taxon>Streptophyta</taxon>
        <taxon>Embryophyta</taxon>
        <taxon>Tracheophyta</taxon>
        <taxon>Spermatophyta</taxon>
        <taxon>Magnoliopsida</taxon>
        <taxon>Liliopsida</taxon>
        <taxon>Zingiberales</taxon>
        <taxon>Cannaceae</taxon>
        <taxon>Canna</taxon>
    </lineage>
</organism>
<name>A0AAQ3KFQ9_9LILI</name>
<dbReference type="Proteomes" id="UP001327560">
    <property type="component" value="Chromosome 4"/>
</dbReference>
<protein>
    <submittedName>
        <fullName evidence="1">Aspartic proteinase CDR1-like</fullName>
    </submittedName>
</protein>
<sequence length="89" mass="9766">MGIDWRYTVMGIDWRYTVMGFSVSQTIVAMALLSFSLALLAIAFPLHSVAAGEGLSIKLIHCDSPKSPLYDPSTTHFDRVIAAAHRAQE</sequence>
<dbReference type="AlphaFoldDB" id="A0AAQ3KFQ9"/>
<keyword evidence="2" id="KW-1185">Reference proteome</keyword>
<gene>
    <name evidence="1" type="ORF">Cni_G13473</name>
</gene>
<reference evidence="1 2" key="1">
    <citation type="submission" date="2023-10" db="EMBL/GenBank/DDBJ databases">
        <title>Chromosome-scale genome assembly provides insights into flower coloration mechanisms of Canna indica.</title>
        <authorList>
            <person name="Li C."/>
        </authorList>
    </citation>
    <scope>NUCLEOTIDE SEQUENCE [LARGE SCALE GENOMIC DNA]</scope>
    <source>
        <tissue evidence="1">Flower</tissue>
    </source>
</reference>
<evidence type="ECO:0000313" key="1">
    <source>
        <dbReference type="EMBL" id="WOL04751.1"/>
    </source>
</evidence>
<dbReference type="EMBL" id="CP136893">
    <property type="protein sequence ID" value="WOL04751.1"/>
    <property type="molecule type" value="Genomic_DNA"/>
</dbReference>
<proteinExistence type="predicted"/>
<accession>A0AAQ3KFQ9</accession>
<evidence type="ECO:0000313" key="2">
    <source>
        <dbReference type="Proteomes" id="UP001327560"/>
    </source>
</evidence>